<comment type="caution">
    <text evidence="4">The sequence shown here is derived from an EMBL/GenBank/DDBJ whole genome shotgun (WGS) entry which is preliminary data.</text>
</comment>
<sequence length="354" mass="37876">MASRPTTKAVFKLITYRPLHPYNGSPRALLTSHSRPYSSSFTNNNINNSQPIIIRSDIPAPHTGHIRILELNRPSARNAISRALLSSLAHEITDIATQYDPSSGAEVPKPPKFGGAAGPNKRGHTRALVLASAVDESFCAGADLKERKSMSQEETADFLSNLRGTLAALEGLQIPTISAISSMALGGGLEVALATTFRVLASTATVGLPETRLGIIPGAGGTYRLPALIGVGRARDLVLTGRRVGAAEAYFIGIADRLVEVLPEEDERTAVMGDKEQGKVLLGQARKAALSEAVRLAQEICEGGPVAIRAGLKAVSYARPEVEDQMYQRVVNSEDKHEALAAFREKRKPVFKGR</sequence>
<dbReference type="PANTHER" id="PTHR11941">
    <property type="entry name" value="ENOYL-COA HYDRATASE-RELATED"/>
    <property type="match status" value="1"/>
</dbReference>
<organism evidence="4 5">
    <name type="scientific">Zalerion maritima</name>
    <dbReference type="NCBI Taxonomy" id="339359"/>
    <lineage>
        <taxon>Eukaryota</taxon>
        <taxon>Fungi</taxon>
        <taxon>Dikarya</taxon>
        <taxon>Ascomycota</taxon>
        <taxon>Pezizomycotina</taxon>
        <taxon>Sordariomycetes</taxon>
        <taxon>Lulworthiomycetidae</taxon>
        <taxon>Lulworthiales</taxon>
        <taxon>Lulworthiaceae</taxon>
        <taxon>Zalerion</taxon>
    </lineage>
</organism>
<keyword evidence="2" id="KW-0843">Virulence</keyword>
<proteinExistence type="inferred from homology"/>
<comment type="similarity">
    <text evidence="1">Belongs to the enoyl-CoA hydratase/isomerase family.</text>
</comment>
<reference evidence="4" key="1">
    <citation type="submission" date="2022-07" db="EMBL/GenBank/DDBJ databases">
        <title>Draft genome sequence of Zalerion maritima ATCC 34329, a (micro)plastics degrading marine fungus.</title>
        <authorList>
            <person name="Paco A."/>
            <person name="Goncalves M.F.M."/>
            <person name="Rocha-Santos T.A.P."/>
            <person name="Alves A."/>
        </authorList>
    </citation>
    <scope>NUCLEOTIDE SEQUENCE</scope>
    <source>
        <strain evidence="4">ATCC 34329</strain>
    </source>
</reference>
<dbReference type="SUPFAM" id="SSF52096">
    <property type="entry name" value="ClpP/crotonase"/>
    <property type="match status" value="1"/>
</dbReference>
<evidence type="ECO:0000313" key="5">
    <source>
        <dbReference type="Proteomes" id="UP001201980"/>
    </source>
</evidence>
<evidence type="ECO:0000256" key="2">
    <source>
        <dbReference type="ARBA" id="ARBA00023026"/>
    </source>
</evidence>
<accession>A0AAD5RVG5</accession>
<evidence type="ECO:0008006" key="6">
    <source>
        <dbReference type="Google" id="ProtNLM"/>
    </source>
</evidence>
<name>A0AAD5RVG5_9PEZI</name>
<evidence type="ECO:0000313" key="4">
    <source>
        <dbReference type="EMBL" id="KAJ2904572.1"/>
    </source>
</evidence>
<dbReference type="InterPro" id="IPR014748">
    <property type="entry name" value="Enoyl-CoA_hydra_C"/>
</dbReference>
<keyword evidence="3" id="KW-0456">Lyase</keyword>
<dbReference type="Gene3D" id="1.10.12.10">
    <property type="entry name" value="Lyase 2-enoyl-coa Hydratase, Chain A, domain 2"/>
    <property type="match status" value="1"/>
</dbReference>
<dbReference type="FunFam" id="3.90.226.10:FF:000058">
    <property type="entry name" value="Enoyl-CoA hydratase/isomerase family protein"/>
    <property type="match status" value="1"/>
</dbReference>
<dbReference type="Pfam" id="PF00378">
    <property type="entry name" value="ECH_1"/>
    <property type="match status" value="1"/>
</dbReference>
<dbReference type="InterPro" id="IPR001753">
    <property type="entry name" value="Enoyl-CoA_hydra/iso"/>
</dbReference>
<dbReference type="GO" id="GO:0016829">
    <property type="term" value="F:lyase activity"/>
    <property type="evidence" value="ECO:0007669"/>
    <property type="project" value="UniProtKB-KW"/>
</dbReference>
<dbReference type="PANTHER" id="PTHR11941:SF171">
    <property type="entry name" value="SD19268P"/>
    <property type="match status" value="1"/>
</dbReference>
<dbReference type="Gene3D" id="3.90.226.10">
    <property type="entry name" value="2-enoyl-CoA Hydratase, Chain A, domain 1"/>
    <property type="match status" value="1"/>
</dbReference>
<dbReference type="EMBL" id="JAKWBI020000050">
    <property type="protein sequence ID" value="KAJ2904572.1"/>
    <property type="molecule type" value="Genomic_DNA"/>
</dbReference>
<dbReference type="GO" id="GO:0005739">
    <property type="term" value="C:mitochondrion"/>
    <property type="evidence" value="ECO:0007669"/>
    <property type="project" value="TreeGrafter"/>
</dbReference>
<evidence type="ECO:0000256" key="3">
    <source>
        <dbReference type="ARBA" id="ARBA00023239"/>
    </source>
</evidence>
<dbReference type="Proteomes" id="UP001201980">
    <property type="component" value="Unassembled WGS sequence"/>
</dbReference>
<dbReference type="InterPro" id="IPR029045">
    <property type="entry name" value="ClpP/crotonase-like_dom_sf"/>
</dbReference>
<evidence type="ECO:0000256" key="1">
    <source>
        <dbReference type="ARBA" id="ARBA00005254"/>
    </source>
</evidence>
<gene>
    <name evidence="4" type="ORF">MKZ38_007771</name>
</gene>
<dbReference type="CDD" id="cd06558">
    <property type="entry name" value="crotonase-like"/>
    <property type="match status" value="1"/>
</dbReference>
<dbReference type="GO" id="GO:0006635">
    <property type="term" value="P:fatty acid beta-oxidation"/>
    <property type="evidence" value="ECO:0007669"/>
    <property type="project" value="TreeGrafter"/>
</dbReference>
<protein>
    <recommendedName>
        <fullName evidence="6">Methylglutaconyl-CoA hydratase</fullName>
    </recommendedName>
</protein>
<keyword evidence="5" id="KW-1185">Reference proteome</keyword>
<dbReference type="AlphaFoldDB" id="A0AAD5RVG5"/>